<dbReference type="AlphaFoldDB" id="A0A2P6MR43"/>
<evidence type="ECO:0000256" key="3">
    <source>
        <dbReference type="ARBA" id="ARBA00022801"/>
    </source>
</evidence>
<evidence type="ECO:0000256" key="4">
    <source>
        <dbReference type="ARBA" id="ARBA00023242"/>
    </source>
</evidence>
<feature type="compositionally biased region" description="Basic and acidic residues" evidence="7">
    <location>
        <begin position="336"/>
        <end position="348"/>
    </location>
</feature>
<reference evidence="9 10" key="1">
    <citation type="journal article" date="2018" name="Genome Biol. Evol.">
        <title>Multiple Roots of Fruiting Body Formation in Amoebozoa.</title>
        <authorList>
            <person name="Hillmann F."/>
            <person name="Forbes G."/>
            <person name="Novohradska S."/>
            <person name="Ferling I."/>
            <person name="Riege K."/>
            <person name="Groth M."/>
            <person name="Westermann M."/>
            <person name="Marz M."/>
            <person name="Spaller T."/>
            <person name="Winckler T."/>
            <person name="Schaap P."/>
            <person name="Glockner G."/>
        </authorList>
    </citation>
    <scope>NUCLEOTIDE SEQUENCE [LARGE SCALE GENOMIC DNA]</scope>
    <source>
        <strain evidence="9 10">Jena</strain>
    </source>
</reference>
<dbReference type="PANTHER" id="PTHR23081">
    <property type="entry name" value="RNA POLYMERASE II CTD PHOSPHATASE"/>
    <property type="match status" value="1"/>
</dbReference>
<feature type="region of interest" description="Disordered" evidence="7">
    <location>
        <begin position="101"/>
        <end position="130"/>
    </location>
</feature>
<dbReference type="Gene3D" id="3.40.50.1000">
    <property type="entry name" value="HAD superfamily/HAD-like"/>
    <property type="match status" value="1"/>
</dbReference>
<evidence type="ECO:0000259" key="8">
    <source>
        <dbReference type="PROSITE" id="PS50172"/>
    </source>
</evidence>
<dbReference type="EMBL" id="MDYQ01000493">
    <property type="protein sequence ID" value="PRP74175.1"/>
    <property type="molecule type" value="Genomic_DNA"/>
</dbReference>
<comment type="catalytic activity">
    <reaction evidence="6">
        <text>O-phospho-L-threonyl-[protein] + H2O = L-threonyl-[protein] + phosphate</text>
        <dbReference type="Rhea" id="RHEA:47004"/>
        <dbReference type="Rhea" id="RHEA-COMP:11060"/>
        <dbReference type="Rhea" id="RHEA-COMP:11605"/>
        <dbReference type="ChEBI" id="CHEBI:15377"/>
        <dbReference type="ChEBI" id="CHEBI:30013"/>
        <dbReference type="ChEBI" id="CHEBI:43474"/>
        <dbReference type="ChEBI" id="CHEBI:61977"/>
        <dbReference type="EC" id="3.1.3.16"/>
    </reaction>
</comment>
<feature type="region of interest" description="Disordered" evidence="7">
    <location>
        <begin position="336"/>
        <end position="399"/>
    </location>
</feature>
<evidence type="ECO:0000256" key="2">
    <source>
        <dbReference type="ARBA" id="ARBA00013081"/>
    </source>
</evidence>
<dbReference type="InterPro" id="IPR001357">
    <property type="entry name" value="BRCT_dom"/>
</dbReference>
<dbReference type="PANTHER" id="PTHR23081:SF36">
    <property type="entry name" value="RNA POLYMERASE II SUBUNIT A C-TERMINAL DOMAIN PHOSPHATASE"/>
    <property type="match status" value="1"/>
</dbReference>
<sequence length="399" mass="45271">ERMKDLQHIFPCDDRMVLIVDDREDVWKNRANLIRIEPYQYFDAIREVNEVPFRGKRPPPPGASPSTTATLDTSPVVPKDVNVIEISTRNDIQQTEQIAMDDAPSAGEENNNVSEEKKQEEEKVTSVDTETDPNQVTAMAVDGAKNENGAIVQHETDPQETIHEEDSFLLAVKDVLCEIHRIYYENENEEGKKRKAEPKRASDVKTILRRVRRRILNGCTLLFSGIFPTNVEASSTDVWKLALNLGAKCEREFTPNITHVIGATATEKVSRAANTPSVYLVSPNWLHATDKHWRRQDEMKFSVGPNYAVLMKDTPPPTIHQASLEDIPDVIVSTRTHEVENKRQKKEGEEEMKEGEEEMKEIEEGEEGDAQFLEKELFGSESEEEKEESQEGRGASDDE</sequence>
<dbReference type="InterPro" id="IPR023214">
    <property type="entry name" value="HAD_sf"/>
</dbReference>
<dbReference type="Proteomes" id="UP000241769">
    <property type="component" value="Unassembled WGS sequence"/>
</dbReference>
<dbReference type="InParanoid" id="A0A2P6MR43"/>
<feature type="compositionally biased region" description="Basic and acidic residues" evidence="7">
    <location>
        <begin position="114"/>
        <end position="125"/>
    </location>
</feature>
<evidence type="ECO:0000313" key="10">
    <source>
        <dbReference type="Proteomes" id="UP000241769"/>
    </source>
</evidence>
<organism evidence="9 10">
    <name type="scientific">Planoprotostelium fungivorum</name>
    <dbReference type="NCBI Taxonomy" id="1890364"/>
    <lineage>
        <taxon>Eukaryota</taxon>
        <taxon>Amoebozoa</taxon>
        <taxon>Evosea</taxon>
        <taxon>Variosea</taxon>
        <taxon>Cavosteliida</taxon>
        <taxon>Cavosteliaceae</taxon>
        <taxon>Planoprotostelium</taxon>
    </lineage>
</organism>
<evidence type="ECO:0000256" key="7">
    <source>
        <dbReference type="SAM" id="MobiDB-lite"/>
    </source>
</evidence>
<keyword evidence="4" id="KW-0539">Nucleus</keyword>
<feature type="compositionally biased region" description="Acidic residues" evidence="7">
    <location>
        <begin position="349"/>
        <end position="369"/>
    </location>
</feature>
<accession>A0A2P6MR43</accession>
<comment type="subcellular location">
    <subcellularLocation>
        <location evidence="1">Nucleus</location>
    </subcellularLocation>
</comment>
<dbReference type="SUPFAM" id="SSF52113">
    <property type="entry name" value="BRCT domain"/>
    <property type="match status" value="1"/>
</dbReference>
<dbReference type="PROSITE" id="PS50172">
    <property type="entry name" value="BRCT"/>
    <property type="match status" value="1"/>
</dbReference>
<dbReference type="OrthoDB" id="10249888at2759"/>
<keyword evidence="10" id="KW-1185">Reference proteome</keyword>
<evidence type="ECO:0000256" key="5">
    <source>
        <dbReference type="ARBA" id="ARBA00047761"/>
    </source>
</evidence>
<evidence type="ECO:0000256" key="1">
    <source>
        <dbReference type="ARBA" id="ARBA00004123"/>
    </source>
</evidence>
<dbReference type="STRING" id="1890364.A0A2P6MR43"/>
<gene>
    <name evidence="9" type="ORF">PROFUN_16392</name>
</gene>
<protein>
    <recommendedName>
        <fullName evidence="2">protein-serine/threonine phosphatase</fullName>
        <ecNumber evidence="2">3.1.3.16</ecNumber>
    </recommendedName>
</protein>
<dbReference type="GO" id="GO:0008420">
    <property type="term" value="F:RNA polymerase II CTD heptapeptide repeat phosphatase activity"/>
    <property type="evidence" value="ECO:0007669"/>
    <property type="project" value="InterPro"/>
</dbReference>
<dbReference type="CDD" id="cd17729">
    <property type="entry name" value="BRCT_CTDP1"/>
    <property type="match status" value="1"/>
</dbReference>
<evidence type="ECO:0000256" key="6">
    <source>
        <dbReference type="ARBA" id="ARBA00048336"/>
    </source>
</evidence>
<comment type="catalytic activity">
    <reaction evidence="5">
        <text>O-phospho-L-seryl-[protein] + H2O = L-seryl-[protein] + phosphate</text>
        <dbReference type="Rhea" id="RHEA:20629"/>
        <dbReference type="Rhea" id="RHEA-COMP:9863"/>
        <dbReference type="Rhea" id="RHEA-COMP:11604"/>
        <dbReference type="ChEBI" id="CHEBI:15377"/>
        <dbReference type="ChEBI" id="CHEBI:29999"/>
        <dbReference type="ChEBI" id="CHEBI:43474"/>
        <dbReference type="ChEBI" id="CHEBI:83421"/>
        <dbReference type="EC" id="3.1.3.16"/>
    </reaction>
</comment>
<dbReference type="Gene3D" id="3.40.50.10190">
    <property type="entry name" value="BRCT domain"/>
    <property type="match status" value="1"/>
</dbReference>
<name>A0A2P6MR43_9EUKA</name>
<feature type="region of interest" description="Disordered" evidence="7">
    <location>
        <begin position="52"/>
        <end position="74"/>
    </location>
</feature>
<feature type="non-terminal residue" evidence="9">
    <location>
        <position position="1"/>
    </location>
</feature>
<feature type="domain" description="BRCT" evidence="8">
    <location>
        <begin position="211"/>
        <end position="303"/>
    </location>
</feature>
<dbReference type="InterPro" id="IPR039189">
    <property type="entry name" value="Fcp1"/>
</dbReference>
<dbReference type="InterPro" id="IPR036420">
    <property type="entry name" value="BRCT_dom_sf"/>
</dbReference>
<dbReference type="EC" id="3.1.3.16" evidence="2"/>
<dbReference type="SMART" id="SM00292">
    <property type="entry name" value="BRCT"/>
    <property type="match status" value="1"/>
</dbReference>
<comment type="caution">
    <text evidence="9">The sequence shown here is derived from an EMBL/GenBank/DDBJ whole genome shotgun (WGS) entry which is preliminary data.</text>
</comment>
<keyword evidence="3" id="KW-0378">Hydrolase</keyword>
<dbReference type="GO" id="GO:0005634">
    <property type="term" value="C:nucleus"/>
    <property type="evidence" value="ECO:0007669"/>
    <property type="project" value="UniProtKB-SubCell"/>
</dbReference>
<evidence type="ECO:0000313" key="9">
    <source>
        <dbReference type="EMBL" id="PRP74175.1"/>
    </source>
</evidence>
<proteinExistence type="predicted"/>
<feature type="compositionally biased region" description="Basic and acidic residues" evidence="7">
    <location>
        <begin position="389"/>
        <end position="399"/>
    </location>
</feature>